<evidence type="ECO:0000259" key="1">
    <source>
        <dbReference type="Pfam" id="PF00534"/>
    </source>
</evidence>
<dbReference type="PANTHER" id="PTHR45947">
    <property type="entry name" value="SULFOQUINOVOSYL TRANSFERASE SQD2"/>
    <property type="match status" value="1"/>
</dbReference>
<dbReference type="Pfam" id="PF00534">
    <property type="entry name" value="Glycos_transf_1"/>
    <property type="match status" value="1"/>
</dbReference>
<dbReference type="Proteomes" id="UP000095200">
    <property type="component" value="Unassembled WGS sequence"/>
</dbReference>
<reference evidence="3" key="1">
    <citation type="submission" date="2016-06" db="EMBL/GenBank/DDBJ databases">
        <title>Draft genome sequence of Desulfoplanes formicivorans strain Pf12B.</title>
        <authorList>
            <person name="Watanabe M."/>
            <person name="Kojima H."/>
            <person name="Fukui M."/>
        </authorList>
    </citation>
    <scope>NUCLEOTIDE SEQUENCE [LARGE SCALE GENOMIC DNA]</scope>
    <source>
        <strain evidence="3">Pf12B</strain>
    </source>
</reference>
<dbReference type="PANTHER" id="PTHR45947:SF3">
    <property type="entry name" value="SULFOQUINOVOSYL TRANSFERASE SQD2"/>
    <property type="match status" value="1"/>
</dbReference>
<dbReference type="SUPFAM" id="SSF53756">
    <property type="entry name" value="UDP-Glycosyltransferase/glycogen phosphorylase"/>
    <property type="match status" value="1"/>
</dbReference>
<dbReference type="Gene3D" id="3.40.50.2000">
    <property type="entry name" value="Glycogen Phosphorylase B"/>
    <property type="match status" value="2"/>
</dbReference>
<accession>A0A194AI78</accession>
<dbReference type="OrthoDB" id="9790710at2"/>
<proteinExistence type="predicted"/>
<keyword evidence="2" id="KW-0808">Transferase</keyword>
<feature type="domain" description="Glycosyl transferase family 1" evidence="1">
    <location>
        <begin position="239"/>
        <end position="335"/>
    </location>
</feature>
<sequence>MDQTLFLHSLLDYQGGAARISWLLKTYCRQQGREVCKSCEIPDGLDATSRVVLPEALGREAQDGLLHVHSTGSWPLLLTSLKRQGIRPVITLHDARLLTGGCFSPGGCQQWRQGCPGICPQGVARCNAWARTMRSLLEDINPILVAPSRWMATMARTVFPGLKIVVVPNGVPWTPARPVGCGAERVPNAPVVLFVAHGGEKARLKGGASWKPLWERIKARVPACKGFFVGGERSGRHGDVTLLPYLAPDLLASLMAGCSVLVYPTLADNHPLLVLEAMAQKLPCVAFAVGGIPEQIVHQETGVLVSPGDEDALVEQVTELLMQPARCRRMGERAFETGKKRFALERMGAGYERVYARMRST</sequence>
<protein>
    <submittedName>
        <fullName evidence="2">Glycosyl transferase</fullName>
    </submittedName>
</protein>
<dbReference type="STRING" id="1592317.DPF_2520"/>
<organism evidence="2 3">
    <name type="scientific">Desulfoplanes formicivorans</name>
    <dbReference type="NCBI Taxonomy" id="1592317"/>
    <lineage>
        <taxon>Bacteria</taxon>
        <taxon>Pseudomonadati</taxon>
        <taxon>Thermodesulfobacteriota</taxon>
        <taxon>Desulfovibrionia</taxon>
        <taxon>Desulfovibrionales</taxon>
        <taxon>Desulfoplanaceae</taxon>
        <taxon>Desulfoplanes</taxon>
    </lineage>
</organism>
<dbReference type="RefSeq" id="WP_069860023.1">
    <property type="nucleotide sequence ID" value="NZ_BDFE01000020.1"/>
</dbReference>
<dbReference type="EMBL" id="BDFE01000020">
    <property type="protein sequence ID" value="GAU09787.1"/>
    <property type="molecule type" value="Genomic_DNA"/>
</dbReference>
<gene>
    <name evidence="2" type="ORF">DPF_2520</name>
</gene>
<dbReference type="GO" id="GO:0016757">
    <property type="term" value="F:glycosyltransferase activity"/>
    <property type="evidence" value="ECO:0007669"/>
    <property type="project" value="InterPro"/>
</dbReference>
<dbReference type="InterPro" id="IPR001296">
    <property type="entry name" value="Glyco_trans_1"/>
</dbReference>
<dbReference type="AlphaFoldDB" id="A0A194AI78"/>
<dbReference type="InterPro" id="IPR050194">
    <property type="entry name" value="Glycosyltransferase_grp1"/>
</dbReference>
<evidence type="ECO:0000313" key="3">
    <source>
        <dbReference type="Proteomes" id="UP000095200"/>
    </source>
</evidence>
<keyword evidence="3" id="KW-1185">Reference proteome</keyword>
<comment type="caution">
    <text evidence="2">The sequence shown here is derived from an EMBL/GenBank/DDBJ whole genome shotgun (WGS) entry which is preliminary data.</text>
</comment>
<name>A0A194AI78_9BACT</name>
<evidence type="ECO:0000313" key="2">
    <source>
        <dbReference type="EMBL" id="GAU09787.1"/>
    </source>
</evidence>